<comment type="caution">
    <text evidence="2">The sequence shown here is derived from an EMBL/GenBank/DDBJ whole genome shotgun (WGS) entry which is preliminary data.</text>
</comment>
<accession>A0A929N267</accession>
<dbReference type="InterPro" id="IPR041497">
    <property type="entry name" value="Thump-like"/>
</dbReference>
<dbReference type="Pfam" id="PF18096">
    <property type="entry name" value="Thump_like"/>
    <property type="match status" value="1"/>
</dbReference>
<keyword evidence="2" id="KW-0489">Methyltransferase</keyword>
<gene>
    <name evidence="2" type="ORF">HXK03_00810</name>
</gene>
<feature type="domain" description="THUMP-like" evidence="1">
    <location>
        <begin position="335"/>
        <end position="407"/>
    </location>
</feature>
<proteinExistence type="predicted"/>
<dbReference type="Proteomes" id="UP000718630">
    <property type="component" value="Unassembled WGS sequence"/>
</dbReference>
<dbReference type="SUPFAM" id="SSF53335">
    <property type="entry name" value="S-adenosyl-L-methionine-dependent methyltransferases"/>
    <property type="match status" value="1"/>
</dbReference>
<evidence type="ECO:0000259" key="1">
    <source>
        <dbReference type="Pfam" id="PF18096"/>
    </source>
</evidence>
<dbReference type="GO" id="GO:0032259">
    <property type="term" value="P:methylation"/>
    <property type="evidence" value="ECO:0007669"/>
    <property type="project" value="UniProtKB-KW"/>
</dbReference>
<evidence type="ECO:0000313" key="3">
    <source>
        <dbReference type="Proteomes" id="UP000718630"/>
    </source>
</evidence>
<organism evidence="2 3">
    <name type="scientific">Schaalia georgiae</name>
    <dbReference type="NCBI Taxonomy" id="52768"/>
    <lineage>
        <taxon>Bacteria</taxon>
        <taxon>Bacillati</taxon>
        <taxon>Actinomycetota</taxon>
        <taxon>Actinomycetes</taxon>
        <taxon>Actinomycetales</taxon>
        <taxon>Actinomycetaceae</taxon>
        <taxon>Schaalia</taxon>
    </lineage>
</organism>
<dbReference type="CDD" id="cd02440">
    <property type="entry name" value="AdoMet_MTases"/>
    <property type="match status" value="1"/>
</dbReference>
<dbReference type="EMBL" id="JABZFZ010000019">
    <property type="protein sequence ID" value="MBF0939404.1"/>
    <property type="molecule type" value="Genomic_DNA"/>
</dbReference>
<dbReference type="Gene3D" id="3.40.50.150">
    <property type="entry name" value="Vaccinia Virus protein VP39"/>
    <property type="match status" value="1"/>
</dbReference>
<dbReference type="AlphaFoldDB" id="A0A929N267"/>
<evidence type="ECO:0000313" key="2">
    <source>
        <dbReference type="EMBL" id="MBF0939404.1"/>
    </source>
</evidence>
<dbReference type="GO" id="GO:0008168">
    <property type="term" value="F:methyltransferase activity"/>
    <property type="evidence" value="ECO:0007669"/>
    <property type="project" value="UniProtKB-KW"/>
</dbReference>
<reference evidence="2" key="1">
    <citation type="submission" date="2020-04" db="EMBL/GenBank/DDBJ databases">
        <title>Deep metagenomics examines the oral microbiome during advanced dental caries in children, revealing novel taxa and co-occurrences with host molecules.</title>
        <authorList>
            <person name="Baker J.L."/>
            <person name="Morton J.T."/>
            <person name="Dinis M."/>
            <person name="Alvarez R."/>
            <person name="Tran N.C."/>
            <person name="Knight R."/>
            <person name="Edlund A."/>
        </authorList>
    </citation>
    <scope>NUCLEOTIDE SEQUENCE</scope>
    <source>
        <strain evidence="2">JCVI_32_bin.64</strain>
    </source>
</reference>
<protein>
    <submittedName>
        <fullName evidence="2">Methyltransferase</fullName>
    </submittedName>
</protein>
<keyword evidence="2" id="KW-0808">Transferase</keyword>
<sequence>MNSALAPVLTSPGWDILRSLGERTSPGTDLDLLGASLRRAGTPADIVSAVLTQLELRSAAHAKFGPYADSMVFTRDGLEQATRLVVAAHHARRFREAGASFVADLGCGIGGDALAIAGLGLRILAVDRDQDAAAAAAINLRHFDEAGVLRGDVTELDMADLRGQGVDAIFADPARRTGAGGGSRRIADPEQWSPPLSAVWRWRSSFERVGVKLAPGIAHSALPADCHAQWVSVDGDLVEASVWTPALAPEGPGRSALVITGAGACVLADPATASADAPVRQAPSGELGAVLAEPDPAVIRSGGLAHLADSIGARLIDPRIAYLTADDIAASPLLSRFEVVARTALRAKAVSAALRPLGVGSVEVKKRGADIDPAALRKRLDLTPGGPGATVFATRVGGRHCAIIARRLAD</sequence>
<name>A0A929N267_9ACTO</name>
<dbReference type="InterPro" id="IPR029063">
    <property type="entry name" value="SAM-dependent_MTases_sf"/>
</dbReference>